<name>A0A183P5W3_9TREM</name>
<keyword evidence="7" id="KW-1185">Reference proteome</keyword>
<dbReference type="EMBL" id="UZAL01029958">
    <property type="protein sequence ID" value="VDP51313.1"/>
    <property type="molecule type" value="Genomic_DNA"/>
</dbReference>
<dbReference type="Gene3D" id="3.30.470.20">
    <property type="entry name" value="ATP-grasp fold, B domain"/>
    <property type="match status" value="1"/>
</dbReference>
<dbReference type="GO" id="GO:0000226">
    <property type="term" value="P:microtubule cytoskeleton organization"/>
    <property type="evidence" value="ECO:0007669"/>
    <property type="project" value="TreeGrafter"/>
</dbReference>
<dbReference type="InterPro" id="IPR004344">
    <property type="entry name" value="TTL/TTLL_fam"/>
</dbReference>
<organism evidence="6 7">
    <name type="scientific">Schistosoma mattheei</name>
    <dbReference type="NCBI Taxonomy" id="31246"/>
    <lineage>
        <taxon>Eukaryota</taxon>
        <taxon>Metazoa</taxon>
        <taxon>Spiralia</taxon>
        <taxon>Lophotrochozoa</taxon>
        <taxon>Platyhelminthes</taxon>
        <taxon>Trematoda</taxon>
        <taxon>Digenea</taxon>
        <taxon>Strigeidida</taxon>
        <taxon>Schistosomatoidea</taxon>
        <taxon>Schistosomatidae</taxon>
        <taxon>Schistosoma</taxon>
    </lineage>
</organism>
<dbReference type="Pfam" id="PF03133">
    <property type="entry name" value="TTL"/>
    <property type="match status" value="1"/>
</dbReference>
<evidence type="ECO:0000256" key="4">
    <source>
        <dbReference type="ARBA" id="ARBA00022840"/>
    </source>
</evidence>
<dbReference type="AlphaFoldDB" id="A0A183P5W3"/>
<gene>
    <name evidence="6" type="ORF">SMTD_LOCUS9749</name>
</gene>
<dbReference type="GO" id="GO:0070740">
    <property type="term" value="F:tubulin-glutamic acid ligase activity"/>
    <property type="evidence" value="ECO:0007669"/>
    <property type="project" value="TreeGrafter"/>
</dbReference>
<keyword evidence="3" id="KW-0547">Nucleotide-binding</keyword>
<sequence>MSRLGLHIHLTNIAVQKTAPDYDAEKGCKWSIGRLRRHLLSIYGYKKVAELFHQVDIIFIGSLLSVQKIIINDKRCFELYGYDILLDDNLRPCTTITQMSLEIRKSFPANIYGVGEISVYEPKDVFTVQQFVPSYFMAVKHGRCLRNIARISCDHRTNLLNDMLDVVDLEGRLTSFEKRVGDFDLIWDDGPIHPTSDTTEGWLINALNTINPFNSENSSESLHVFGPNGLPRLNSFLGCTSRQSAIYKLDSKC</sequence>
<evidence type="ECO:0000256" key="1">
    <source>
        <dbReference type="ARBA" id="ARBA00006820"/>
    </source>
</evidence>
<proteinExistence type="inferred from homology"/>
<dbReference type="PANTHER" id="PTHR12241:SF39">
    <property type="entry name" value="TUBULIN POLYGLUTAMYLASE TTLL9-RELATED"/>
    <property type="match status" value="1"/>
</dbReference>
<dbReference type="GO" id="GO:0005524">
    <property type="term" value="F:ATP binding"/>
    <property type="evidence" value="ECO:0007669"/>
    <property type="project" value="UniProtKB-KW"/>
</dbReference>
<protein>
    <recommendedName>
        <fullName evidence="5">Tubulin--tyrosine ligase-like protein 9</fullName>
    </recommendedName>
</protein>
<dbReference type="GO" id="GO:0036064">
    <property type="term" value="C:ciliary basal body"/>
    <property type="evidence" value="ECO:0007669"/>
    <property type="project" value="TreeGrafter"/>
</dbReference>
<evidence type="ECO:0000256" key="5">
    <source>
        <dbReference type="ARBA" id="ARBA00030445"/>
    </source>
</evidence>
<dbReference type="Proteomes" id="UP000269396">
    <property type="component" value="Unassembled WGS sequence"/>
</dbReference>
<dbReference type="PROSITE" id="PS51221">
    <property type="entry name" value="TTL"/>
    <property type="match status" value="1"/>
</dbReference>
<keyword evidence="2" id="KW-0436">Ligase</keyword>
<accession>A0A183P5W3</accession>
<evidence type="ECO:0000256" key="2">
    <source>
        <dbReference type="ARBA" id="ARBA00022598"/>
    </source>
</evidence>
<comment type="similarity">
    <text evidence="1">Belongs to the tubulin--tyrosine ligase family.</text>
</comment>
<evidence type="ECO:0000256" key="3">
    <source>
        <dbReference type="ARBA" id="ARBA00022741"/>
    </source>
</evidence>
<dbReference type="STRING" id="31246.A0A183P5W3"/>
<dbReference type="GO" id="GO:0015631">
    <property type="term" value="F:tubulin binding"/>
    <property type="evidence" value="ECO:0007669"/>
    <property type="project" value="TreeGrafter"/>
</dbReference>
<evidence type="ECO:0000313" key="6">
    <source>
        <dbReference type="EMBL" id="VDP51313.1"/>
    </source>
</evidence>
<keyword evidence="4" id="KW-0067">ATP-binding</keyword>
<dbReference type="PANTHER" id="PTHR12241">
    <property type="entry name" value="TUBULIN POLYGLUTAMYLASE"/>
    <property type="match status" value="1"/>
</dbReference>
<reference evidence="6 7" key="1">
    <citation type="submission" date="2018-11" db="EMBL/GenBank/DDBJ databases">
        <authorList>
            <consortium name="Pathogen Informatics"/>
        </authorList>
    </citation>
    <scope>NUCLEOTIDE SEQUENCE [LARGE SCALE GENOMIC DNA]</scope>
    <source>
        <strain>Denwood</strain>
        <strain evidence="7">Zambia</strain>
    </source>
</reference>
<evidence type="ECO:0000313" key="7">
    <source>
        <dbReference type="Proteomes" id="UP000269396"/>
    </source>
</evidence>